<evidence type="ECO:0000259" key="1">
    <source>
        <dbReference type="Pfam" id="PF06568"/>
    </source>
</evidence>
<dbReference type="AlphaFoldDB" id="A0A6L8W9Q6"/>
<comment type="caution">
    <text evidence="2">The sequence shown here is derived from an EMBL/GenBank/DDBJ whole genome shotgun (WGS) entry which is preliminary data.</text>
</comment>
<feature type="domain" description="YjiS-like" evidence="1">
    <location>
        <begin position="122"/>
        <end position="146"/>
    </location>
</feature>
<name>A0A6L8W9Q6_9PROT</name>
<dbReference type="InterPro" id="IPR009506">
    <property type="entry name" value="YjiS-like"/>
</dbReference>
<dbReference type="RefSeq" id="WP_161315787.1">
    <property type="nucleotide sequence ID" value="NZ_WTUW01000002.1"/>
</dbReference>
<accession>A0A6L8W9Q6</accession>
<dbReference type="Pfam" id="PF06568">
    <property type="entry name" value="YjiS-like"/>
    <property type="match status" value="2"/>
</dbReference>
<evidence type="ECO:0000313" key="3">
    <source>
        <dbReference type="Proteomes" id="UP000476030"/>
    </source>
</evidence>
<protein>
    <submittedName>
        <fullName evidence="2">DUF1127 domain-containing protein</fullName>
    </submittedName>
</protein>
<dbReference type="EMBL" id="WTUW01000002">
    <property type="protein sequence ID" value="MZR31264.1"/>
    <property type="molecule type" value="Genomic_DNA"/>
</dbReference>
<reference evidence="2 3" key="1">
    <citation type="submission" date="2019-12" db="EMBL/GenBank/DDBJ databases">
        <title>Snethiella sp. nov. sp. isolated from sea sand.</title>
        <authorList>
            <person name="Kim J."/>
            <person name="Jeong S.E."/>
            <person name="Jung H.S."/>
            <person name="Jeon C.O."/>
        </authorList>
    </citation>
    <scope>NUCLEOTIDE SEQUENCE [LARGE SCALE GENOMIC DNA]</scope>
    <source>
        <strain evidence="2 3">DP05</strain>
    </source>
</reference>
<organism evidence="2 3">
    <name type="scientific">Sneathiella litorea</name>
    <dbReference type="NCBI Taxonomy" id="2606216"/>
    <lineage>
        <taxon>Bacteria</taxon>
        <taxon>Pseudomonadati</taxon>
        <taxon>Pseudomonadota</taxon>
        <taxon>Alphaproteobacteria</taxon>
        <taxon>Sneathiellales</taxon>
        <taxon>Sneathiellaceae</taxon>
        <taxon>Sneathiella</taxon>
    </lineage>
</organism>
<feature type="domain" description="YjiS-like" evidence="1">
    <location>
        <begin position="70"/>
        <end position="89"/>
    </location>
</feature>
<dbReference type="Proteomes" id="UP000476030">
    <property type="component" value="Unassembled WGS sequence"/>
</dbReference>
<sequence length="174" mass="19811">MISYGKKEVEALALIEPVNTNITEIDTEYYLNKARELRSKYFAEKVSALFQVTVGKYLRNREIEEAKGALYRMSDRELRDIGITRAEIDRAVEGTPELEPVKKNGFWTSFITKFLEAQTARAAYVHLMAMNSRELADIGLTRSEIEAAIKGDRKYRANDNLAQPSNTNDQRKAG</sequence>
<keyword evidence="3" id="KW-1185">Reference proteome</keyword>
<proteinExistence type="predicted"/>
<gene>
    <name evidence="2" type="ORF">GQE98_11540</name>
</gene>
<evidence type="ECO:0000313" key="2">
    <source>
        <dbReference type="EMBL" id="MZR31264.1"/>
    </source>
</evidence>